<dbReference type="InterPro" id="IPR023401">
    <property type="entry name" value="ODC_N"/>
</dbReference>
<dbReference type="InterPro" id="IPR003462">
    <property type="entry name" value="ODC_Mu_crystall"/>
</dbReference>
<dbReference type="Pfam" id="PF02423">
    <property type="entry name" value="OCD_Mu_crystall"/>
    <property type="match status" value="1"/>
</dbReference>
<dbReference type="AlphaFoldDB" id="A0A1V6SK06"/>
<organism evidence="2 3">
    <name type="scientific">Penicillium steckii</name>
    <dbReference type="NCBI Taxonomy" id="303698"/>
    <lineage>
        <taxon>Eukaryota</taxon>
        <taxon>Fungi</taxon>
        <taxon>Dikarya</taxon>
        <taxon>Ascomycota</taxon>
        <taxon>Pezizomycotina</taxon>
        <taxon>Eurotiomycetes</taxon>
        <taxon>Eurotiomycetidae</taxon>
        <taxon>Eurotiales</taxon>
        <taxon>Aspergillaceae</taxon>
        <taxon>Penicillium</taxon>
    </lineage>
</organism>
<evidence type="ECO:0000313" key="2">
    <source>
        <dbReference type="EMBL" id="OQE14345.1"/>
    </source>
</evidence>
<dbReference type="Gene3D" id="3.30.1780.10">
    <property type="entry name" value="ornithine cyclodeaminase, domain 1"/>
    <property type="match status" value="1"/>
</dbReference>
<protein>
    <recommendedName>
        <fullName evidence="4">Quinate/shikimate 5-dehydrogenase/glutamyl-tRNA reductase domain-containing protein</fullName>
    </recommendedName>
</protein>
<gene>
    <name evidence="2" type="ORF">PENSTE_c036G06621</name>
</gene>
<dbReference type="InterPro" id="IPR036291">
    <property type="entry name" value="NAD(P)-bd_dom_sf"/>
</dbReference>
<accession>A0A1V6SK06</accession>
<comment type="caution">
    <text evidence="2">The sequence shown here is derived from an EMBL/GenBank/DDBJ whole genome shotgun (WGS) entry which is preliminary data.</text>
</comment>
<name>A0A1V6SK06_9EURO</name>
<dbReference type="GO" id="GO:0005737">
    <property type="term" value="C:cytoplasm"/>
    <property type="evidence" value="ECO:0007669"/>
    <property type="project" value="TreeGrafter"/>
</dbReference>
<comment type="similarity">
    <text evidence="1">Belongs to the ornithine cyclodeaminase/mu-crystallin family.</text>
</comment>
<dbReference type="EMBL" id="MLKD01000036">
    <property type="protein sequence ID" value="OQE14345.1"/>
    <property type="molecule type" value="Genomic_DNA"/>
</dbReference>
<reference evidence="3" key="1">
    <citation type="journal article" date="2017" name="Nat. Microbiol.">
        <title>Global analysis of biosynthetic gene clusters reveals vast potential of secondary metabolite production in Penicillium species.</title>
        <authorList>
            <person name="Nielsen J.C."/>
            <person name="Grijseels S."/>
            <person name="Prigent S."/>
            <person name="Ji B."/>
            <person name="Dainat J."/>
            <person name="Nielsen K.F."/>
            <person name="Frisvad J.C."/>
            <person name="Workman M."/>
            <person name="Nielsen J."/>
        </authorList>
    </citation>
    <scope>NUCLEOTIDE SEQUENCE [LARGE SCALE GENOMIC DNA]</scope>
    <source>
        <strain evidence="3">IBT 24891</strain>
    </source>
</reference>
<dbReference type="OrthoDB" id="41492at2759"/>
<dbReference type="Proteomes" id="UP000191285">
    <property type="component" value="Unassembled WGS sequence"/>
</dbReference>
<keyword evidence="3" id="KW-1185">Reference proteome</keyword>
<dbReference type="STRING" id="303698.A0A1V6SK06"/>
<dbReference type="Gene3D" id="3.40.50.720">
    <property type="entry name" value="NAD(P)-binding Rossmann-like Domain"/>
    <property type="match status" value="1"/>
</dbReference>
<evidence type="ECO:0000256" key="1">
    <source>
        <dbReference type="ARBA" id="ARBA00008903"/>
    </source>
</evidence>
<dbReference type="PANTHER" id="PTHR13812">
    <property type="entry name" value="KETIMINE REDUCTASE MU-CRYSTALLIN"/>
    <property type="match status" value="1"/>
</dbReference>
<evidence type="ECO:0008006" key="4">
    <source>
        <dbReference type="Google" id="ProtNLM"/>
    </source>
</evidence>
<proteinExistence type="inferred from homology"/>
<dbReference type="PANTHER" id="PTHR13812:SF19">
    <property type="entry name" value="KETIMINE REDUCTASE MU-CRYSTALLIN"/>
    <property type="match status" value="1"/>
</dbReference>
<sequence length="383" mass="42004">MSKFTVLGDGAIRQLLLGLSKEETKGFKTVIEDCLISICPGTESEYQPSPGIINRPDGQKILFRPFTSPEHVGTKIIVHPAPAPASEVSESTAASRNQQALHGIVVLVDKYGLPTGVLNAEEITGYRTTMNAMIPYYWRRHTENIVIFGAGKQALWHSRLALALRGEEIKSITIVNRSSERAQELIETVNENNQVYWKSSVQLKSLITTEDDSQSRLQTLLSQADVIFCTVPSKEPLFPLEYLSLDKRGGRYPFISAVGSWQPDMIEVDPAILHHVTQMPGFNSTGRSTGTVIVDDDKHAMVHAGEIVQTGLKEDQILGIGQVLSWKREGSVGSESTDELDKWVSEGLIVYKSVGVSVTDLVTANAILELAAKKNLGTSISDF</sequence>
<evidence type="ECO:0000313" key="3">
    <source>
        <dbReference type="Proteomes" id="UP000191285"/>
    </source>
</evidence>
<dbReference type="SUPFAM" id="SSF51735">
    <property type="entry name" value="NAD(P)-binding Rossmann-fold domains"/>
    <property type="match status" value="1"/>
</dbReference>